<dbReference type="AlphaFoldDB" id="W0F865"/>
<evidence type="ECO:0000313" key="2">
    <source>
        <dbReference type="Proteomes" id="UP000003586"/>
    </source>
</evidence>
<evidence type="ECO:0000313" key="1">
    <source>
        <dbReference type="EMBL" id="AHF18013.1"/>
    </source>
</evidence>
<reference evidence="1 2" key="1">
    <citation type="submission" date="2013-12" db="EMBL/GenBank/DDBJ databases">
        <authorList>
            <consortium name="DOE Joint Genome Institute"/>
            <person name="Eisen J."/>
            <person name="Huntemann M."/>
            <person name="Han J."/>
            <person name="Chen A."/>
            <person name="Kyrpides N."/>
            <person name="Mavromatis K."/>
            <person name="Markowitz V."/>
            <person name="Palaniappan K."/>
            <person name="Ivanova N."/>
            <person name="Schaumberg A."/>
            <person name="Pati A."/>
            <person name="Liolios K."/>
            <person name="Nordberg H.P."/>
            <person name="Cantor M.N."/>
            <person name="Hua S.X."/>
            <person name="Woyke T."/>
        </authorList>
    </citation>
    <scope>NUCLEOTIDE SEQUENCE [LARGE SCALE GENOMIC DNA]</scope>
    <source>
        <strain evidence="2">DSM 19437</strain>
    </source>
</reference>
<dbReference type="KEGG" id="nso:NIASO_18770"/>
<dbReference type="HOGENOM" id="CLU_3120341_0_0_10"/>
<gene>
    <name evidence="1" type="ORF">NIASO_18770</name>
</gene>
<dbReference type="EMBL" id="CP007035">
    <property type="protein sequence ID" value="AHF18013.1"/>
    <property type="molecule type" value="Genomic_DNA"/>
</dbReference>
<sequence length="50" mass="6043">MNRHQNYHNKLRRPAPIAINWAWWQTIEKRGRVPAARHYFQIQMGRADGT</sequence>
<organism evidence="1 2">
    <name type="scientific">Niabella soli DSM 19437</name>
    <dbReference type="NCBI Taxonomy" id="929713"/>
    <lineage>
        <taxon>Bacteria</taxon>
        <taxon>Pseudomonadati</taxon>
        <taxon>Bacteroidota</taxon>
        <taxon>Chitinophagia</taxon>
        <taxon>Chitinophagales</taxon>
        <taxon>Chitinophagaceae</taxon>
        <taxon>Niabella</taxon>
    </lineage>
</organism>
<name>W0F865_9BACT</name>
<protein>
    <submittedName>
        <fullName evidence="1">Uncharacterized protein</fullName>
    </submittedName>
</protein>
<keyword evidence="2" id="KW-1185">Reference proteome</keyword>
<proteinExistence type="predicted"/>
<dbReference type="Proteomes" id="UP000003586">
    <property type="component" value="Chromosome"/>
</dbReference>
<dbReference type="STRING" id="929713.NIASO_18770"/>
<accession>W0F865</accession>